<dbReference type="Gene3D" id="3.90.1750.10">
    <property type="entry name" value="Hect, E3 ligase catalytic domains"/>
    <property type="match status" value="1"/>
</dbReference>
<evidence type="ECO:0000313" key="6">
    <source>
        <dbReference type="Proteomes" id="UP001152795"/>
    </source>
</evidence>
<dbReference type="InterPro" id="IPR035983">
    <property type="entry name" value="Hect_E3_ubiquitin_ligase"/>
</dbReference>
<accession>A0A7D9EQM8</accession>
<keyword evidence="5" id="KW-0436">Ligase</keyword>
<dbReference type="AlphaFoldDB" id="A0A7D9EQM8"/>
<dbReference type="InterPro" id="IPR000569">
    <property type="entry name" value="HECT_dom"/>
</dbReference>
<organism evidence="5 6">
    <name type="scientific">Paramuricea clavata</name>
    <name type="common">Red gorgonian</name>
    <name type="synonym">Violescent sea-whip</name>
    <dbReference type="NCBI Taxonomy" id="317549"/>
    <lineage>
        <taxon>Eukaryota</taxon>
        <taxon>Metazoa</taxon>
        <taxon>Cnidaria</taxon>
        <taxon>Anthozoa</taxon>
        <taxon>Octocorallia</taxon>
        <taxon>Malacalcyonacea</taxon>
        <taxon>Plexauridae</taxon>
        <taxon>Paramuricea</taxon>
    </lineage>
</organism>
<dbReference type="SUPFAM" id="SSF56204">
    <property type="entry name" value="Hect, E3 ligase catalytic domain"/>
    <property type="match status" value="1"/>
</dbReference>
<evidence type="ECO:0000313" key="5">
    <source>
        <dbReference type="EMBL" id="CAB4015979.1"/>
    </source>
</evidence>
<evidence type="ECO:0000256" key="2">
    <source>
        <dbReference type="PROSITE-ProRule" id="PRU00104"/>
    </source>
</evidence>
<feature type="region of interest" description="Disordered" evidence="3">
    <location>
        <begin position="326"/>
        <end position="352"/>
    </location>
</feature>
<feature type="compositionally biased region" description="Low complexity" evidence="3">
    <location>
        <begin position="333"/>
        <end position="352"/>
    </location>
</feature>
<feature type="compositionally biased region" description="Basic residues" evidence="3">
    <location>
        <begin position="131"/>
        <end position="146"/>
    </location>
</feature>
<evidence type="ECO:0000256" key="3">
    <source>
        <dbReference type="SAM" id="MobiDB-lite"/>
    </source>
</evidence>
<protein>
    <submittedName>
        <fullName evidence="5">G2 M phase-specific E3 ubiquitin- ligase</fullName>
    </submittedName>
</protein>
<dbReference type="GO" id="GO:0016874">
    <property type="term" value="F:ligase activity"/>
    <property type="evidence" value="ECO:0007669"/>
    <property type="project" value="UniProtKB-KW"/>
</dbReference>
<keyword evidence="4" id="KW-1133">Transmembrane helix</keyword>
<comment type="caution">
    <text evidence="2">Lacks conserved residue(s) required for the propagation of feature annotation.</text>
</comment>
<dbReference type="EMBL" id="CACRXK020008919">
    <property type="protein sequence ID" value="CAB4015979.1"/>
    <property type="molecule type" value="Genomic_DNA"/>
</dbReference>
<comment type="caution">
    <text evidence="5">The sequence shown here is derived from an EMBL/GenBank/DDBJ whole genome shotgun (WGS) entry which is preliminary data.</text>
</comment>
<dbReference type="PROSITE" id="PS50237">
    <property type="entry name" value="HECT"/>
    <property type="match status" value="1"/>
</dbReference>
<keyword evidence="6" id="KW-1185">Reference proteome</keyword>
<feature type="region of interest" description="Disordered" evidence="3">
    <location>
        <begin position="50"/>
        <end position="77"/>
    </location>
</feature>
<proteinExistence type="predicted"/>
<keyword evidence="4" id="KW-0812">Transmembrane</keyword>
<dbReference type="CDD" id="cd14279">
    <property type="entry name" value="CUE"/>
    <property type="match status" value="1"/>
</dbReference>
<evidence type="ECO:0000256" key="4">
    <source>
        <dbReference type="SAM" id="Phobius"/>
    </source>
</evidence>
<dbReference type="Proteomes" id="UP001152795">
    <property type="component" value="Unassembled WGS sequence"/>
</dbReference>
<sequence>MDYHGMSRSLQMAKWALYSYLKCLQFAGTGLTQTNAVQVAGFLTANTSTANTSTANTSTANTSTANTSTVRTPNTSTAYSSTVRTSLLSEQQRVNTPNNTNLHNRALEEHRRLFGFSGQLIVSSTSQSNGKRSRGKGGKNGKSAKKPKVATWTHAFVCLAKRTQVLLLTPRERYELKSAGIGEKKITVEIKDKGFEDLYSIPLQEFPLLSHAGGIELMRTGFAARSKTLEVIPVPTGSSSYSIQYLKEVLQQAKCYVRPIQKDLPVVIPHDCQGNLNTSTNEESSCPREQCRLCLKSIPILQMRRHMWSCEITESSFSVEPEIICESDEESNSIPESLPHSESPSTSGSSSMVSYMEPGIDELRKIFPDPPNQVLVEAMLKGGTVEEAINILLDQTTTDHSKFIQDESDLAEIMFGLKEDLPIDEIQKFLGEAGVDAGGLSREYGLILRKEIFSSNANLFEGKQTRKLPIYNINGIQSNLYYLAGKMVAYLIIHLDIGIPMLSPAFYYYLVSKDIEKASEYCCIEDVPDHETKEWINQ</sequence>
<feature type="non-terminal residue" evidence="5">
    <location>
        <position position="538"/>
    </location>
</feature>
<name>A0A7D9EQM8_PARCT</name>
<keyword evidence="1 2" id="KW-0833">Ubl conjugation pathway</keyword>
<feature type="transmembrane region" description="Helical" evidence="4">
    <location>
        <begin position="487"/>
        <end position="510"/>
    </location>
</feature>
<evidence type="ECO:0000256" key="1">
    <source>
        <dbReference type="ARBA" id="ARBA00022786"/>
    </source>
</evidence>
<feature type="compositionally biased region" description="Low complexity" evidence="3">
    <location>
        <begin position="50"/>
        <end position="69"/>
    </location>
</feature>
<gene>
    <name evidence="5" type="ORF">PACLA_8A008894</name>
</gene>
<reference evidence="5" key="1">
    <citation type="submission" date="2020-04" db="EMBL/GenBank/DDBJ databases">
        <authorList>
            <person name="Alioto T."/>
            <person name="Alioto T."/>
            <person name="Gomez Garrido J."/>
        </authorList>
    </citation>
    <scope>NUCLEOTIDE SEQUENCE</scope>
    <source>
        <strain evidence="5">A484AB</strain>
    </source>
</reference>
<dbReference type="OrthoDB" id="5988666at2759"/>
<dbReference type="GO" id="GO:0004842">
    <property type="term" value="F:ubiquitin-protein transferase activity"/>
    <property type="evidence" value="ECO:0007669"/>
    <property type="project" value="InterPro"/>
</dbReference>
<feature type="region of interest" description="Disordered" evidence="3">
    <location>
        <begin position="124"/>
        <end position="146"/>
    </location>
</feature>
<keyword evidence="4" id="KW-0472">Membrane</keyword>